<protein>
    <submittedName>
        <fullName evidence="1">Uncharacterized protein</fullName>
    </submittedName>
</protein>
<organism evidence="1">
    <name type="scientific">uncultured Caudovirales phage</name>
    <dbReference type="NCBI Taxonomy" id="2100421"/>
    <lineage>
        <taxon>Viruses</taxon>
        <taxon>Duplodnaviria</taxon>
        <taxon>Heunggongvirae</taxon>
        <taxon>Uroviricota</taxon>
        <taxon>Caudoviricetes</taxon>
        <taxon>Peduoviridae</taxon>
        <taxon>Maltschvirus</taxon>
        <taxon>Maltschvirus maltsch</taxon>
    </lineage>
</organism>
<evidence type="ECO:0000313" key="1">
    <source>
        <dbReference type="EMBL" id="CAB4241085.1"/>
    </source>
</evidence>
<gene>
    <name evidence="1" type="ORF">UFOVP56_64</name>
</gene>
<reference evidence="1" key="1">
    <citation type="submission" date="2020-05" db="EMBL/GenBank/DDBJ databases">
        <authorList>
            <person name="Chiriac C."/>
            <person name="Salcher M."/>
            <person name="Ghai R."/>
            <person name="Kavagutti S V."/>
        </authorList>
    </citation>
    <scope>NUCLEOTIDE SEQUENCE</scope>
</reference>
<dbReference type="EMBL" id="LR797819">
    <property type="protein sequence ID" value="CAB4241085.1"/>
    <property type="molecule type" value="Genomic_DNA"/>
</dbReference>
<accession>A0A6J5TB60</accession>
<name>A0A6J5TB60_9CAUD</name>
<sequence length="65" mass="7417">MIEYLKSLFRRPTPMEMITRELAIAHLAKLEGETGMDFAKSVVDYNNAKIKRLEAHITTHAKSQA</sequence>
<proteinExistence type="predicted"/>